<gene>
    <name evidence="4" type="primary">arsC</name>
    <name evidence="4" type="ORF">F0361_15410</name>
</gene>
<dbReference type="PANTHER" id="PTHR30041">
    <property type="entry name" value="ARSENATE REDUCTASE"/>
    <property type="match status" value="1"/>
</dbReference>
<name>A0A5B2TRY0_9FLAO</name>
<evidence type="ECO:0000313" key="5">
    <source>
        <dbReference type="Proteomes" id="UP000323188"/>
    </source>
</evidence>
<dbReference type="CDD" id="cd03034">
    <property type="entry name" value="ArsC_ArsC"/>
    <property type="match status" value="1"/>
</dbReference>
<dbReference type="AlphaFoldDB" id="A0A5B2TRY0"/>
<comment type="similarity">
    <text evidence="1 3">Belongs to the ArsC family.</text>
</comment>
<evidence type="ECO:0000256" key="1">
    <source>
        <dbReference type="ARBA" id="ARBA00007198"/>
    </source>
</evidence>
<dbReference type="InterPro" id="IPR006659">
    <property type="entry name" value="Arsenate_reductase"/>
</dbReference>
<dbReference type="InterPro" id="IPR036249">
    <property type="entry name" value="Thioredoxin-like_sf"/>
</dbReference>
<dbReference type="PANTHER" id="PTHR30041:SF4">
    <property type="entry name" value="ARSENATE REDUCTASE"/>
    <property type="match status" value="1"/>
</dbReference>
<dbReference type="Pfam" id="PF03960">
    <property type="entry name" value="ArsC"/>
    <property type="match status" value="1"/>
</dbReference>
<proteinExistence type="inferred from homology"/>
<dbReference type="PROSITE" id="PS51353">
    <property type="entry name" value="ARSC"/>
    <property type="match status" value="1"/>
</dbReference>
<dbReference type="Gene3D" id="3.40.30.10">
    <property type="entry name" value="Glutaredoxin"/>
    <property type="match status" value="1"/>
</dbReference>
<dbReference type="Proteomes" id="UP000323188">
    <property type="component" value="Unassembled WGS sequence"/>
</dbReference>
<keyword evidence="2 4" id="KW-0560">Oxidoreductase</keyword>
<evidence type="ECO:0000256" key="2">
    <source>
        <dbReference type="ARBA" id="ARBA00023002"/>
    </source>
</evidence>
<comment type="caution">
    <text evidence="4">The sequence shown here is derived from an EMBL/GenBank/DDBJ whole genome shotgun (WGS) entry which is preliminary data.</text>
</comment>
<organism evidence="4 5">
    <name type="scientific">Maribacter flavus</name>
    <dbReference type="NCBI Taxonomy" id="1658664"/>
    <lineage>
        <taxon>Bacteria</taxon>
        <taxon>Pseudomonadati</taxon>
        <taxon>Bacteroidota</taxon>
        <taxon>Flavobacteriia</taxon>
        <taxon>Flavobacteriales</taxon>
        <taxon>Flavobacteriaceae</taxon>
        <taxon>Maribacter</taxon>
    </lineage>
</organism>
<sequence length="114" mass="13343">MIKIYHNPRCRKSREGLEILENSGKEFEVVKYLEDVPSKEELRQVLQCLGISAENLVRKNETIWKENYRNRLLTEEEILDAMIENPKLIERPIVIKNNTAVIGRPPENIKTLIS</sequence>
<reference evidence="4 5" key="1">
    <citation type="submission" date="2019-09" db="EMBL/GenBank/DDBJ databases">
        <authorList>
            <person name="Khan S.A."/>
            <person name="Jeon C.O."/>
            <person name="Chun B.H."/>
            <person name="Jeong S.E."/>
        </authorList>
    </citation>
    <scope>NUCLEOTIDE SEQUENCE [LARGE SCALE GENOMIC DNA]</scope>
    <source>
        <strain evidence="4 5">KCTC 42508</strain>
    </source>
</reference>
<evidence type="ECO:0000313" key="4">
    <source>
        <dbReference type="EMBL" id="KAA2217336.1"/>
    </source>
</evidence>
<dbReference type="NCBIfam" id="TIGR00014">
    <property type="entry name" value="arsC"/>
    <property type="match status" value="1"/>
</dbReference>
<dbReference type="SUPFAM" id="SSF52833">
    <property type="entry name" value="Thioredoxin-like"/>
    <property type="match status" value="1"/>
</dbReference>
<dbReference type="InterPro" id="IPR006660">
    <property type="entry name" value="Arsenate_reductase-like"/>
</dbReference>
<dbReference type="EMBL" id="VUOE01000002">
    <property type="protein sequence ID" value="KAA2217336.1"/>
    <property type="molecule type" value="Genomic_DNA"/>
</dbReference>
<accession>A0A5B2TRY0</accession>
<evidence type="ECO:0000256" key="3">
    <source>
        <dbReference type="PROSITE-ProRule" id="PRU01282"/>
    </source>
</evidence>
<protein>
    <submittedName>
        <fullName evidence="4">Arsenate reductase (Glutaredoxin)</fullName>
        <ecNumber evidence="4">1.20.4.1</ecNumber>
    </submittedName>
</protein>
<dbReference type="EC" id="1.20.4.1" evidence="4"/>
<dbReference type="GO" id="GO:0008794">
    <property type="term" value="F:arsenate reductase (glutaredoxin) activity"/>
    <property type="evidence" value="ECO:0007669"/>
    <property type="project" value="UniProtKB-EC"/>
</dbReference>
<dbReference type="RefSeq" id="WP_154919916.1">
    <property type="nucleotide sequence ID" value="NZ_VUOE01000002.1"/>
</dbReference>